<accession>A0A6I2KXF7</accession>
<organism evidence="1 2">
    <name type="scientific">Duganella guangzhouensis</name>
    <dbReference type="NCBI Taxonomy" id="2666084"/>
    <lineage>
        <taxon>Bacteria</taxon>
        <taxon>Pseudomonadati</taxon>
        <taxon>Pseudomonadota</taxon>
        <taxon>Betaproteobacteria</taxon>
        <taxon>Burkholderiales</taxon>
        <taxon>Oxalobacteraceae</taxon>
        <taxon>Telluria group</taxon>
        <taxon>Duganella</taxon>
    </lineage>
</organism>
<dbReference type="Proteomes" id="UP000433309">
    <property type="component" value="Unassembled WGS sequence"/>
</dbReference>
<dbReference type="AlphaFoldDB" id="A0A6I2KXF7"/>
<dbReference type="EMBL" id="WKJK01000002">
    <property type="protein sequence ID" value="MRW89104.1"/>
    <property type="molecule type" value="Genomic_DNA"/>
</dbReference>
<dbReference type="RefSeq" id="WP_154373300.1">
    <property type="nucleotide sequence ID" value="NZ_WKJK01000002.1"/>
</dbReference>
<reference evidence="1 2" key="1">
    <citation type="submission" date="2019-11" db="EMBL/GenBank/DDBJ databases">
        <title>Novel species isolated from a subtropical stream in China.</title>
        <authorList>
            <person name="Lu H."/>
        </authorList>
    </citation>
    <scope>NUCLEOTIDE SEQUENCE [LARGE SCALE GENOMIC DNA]</scope>
    <source>
        <strain evidence="1 2">FT80W</strain>
    </source>
</reference>
<protein>
    <submittedName>
        <fullName evidence="1">Uncharacterized protein</fullName>
    </submittedName>
</protein>
<evidence type="ECO:0000313" key="2">
    <source>
        <dbReference type="Proteomes" id="UP000433309"/>
    </source>
</evidence>
<comment type="caution">
    <text evidence="1">The sequence shown here is derived from an EMBL/GenBank/DDBJ whole genome shotgun (WGS) entry which is preliminary data.</text>
</comment>
<name>A0A6I2KXF7_9BURK</name>
<sequence length="249" mass="28497">MPNTLRASFKRLFYPFAESRGFVRIPSSDPFFTEFRKVDGDLIYTLDVQWDKYHRPYFVFNFNAVEGGSVKPRTQSGRLQRTRGAGLNSWFHLKRPWLEVIRTLRIHYEPDEVVEYAIACFPEIEAWWANGEEGKHIVQPVAMDLRPSLPMKIKVLREACCAADDQVGPLSLSLEFDGQVTLQSLVESVVASGFLQYSSSHTSMFGYFGEVAVVRVYSPYHSTRETEYLADPATPIQAVSGNYLVDFRF</sequence>
<proteinExistence type="predicted"/>
<gene>
    <name evidence="1" type="ORF">GJ699_03810</name>
</gene>
<evidence type="ECO:0000313" key="1">
    <source>
        <dbReference type="EMBL" id="MRW89104.1"/>
    </source>
</evidence>
<keyword evidence="2" id="KW-1185">Reference proteome</keyword>